<keyword evidence="2" id="KW-0645">Protease</keyword>
<dbReference type="InterPro" id="IPR039561">
    <property type="entry name" value="Peptidase_M15C"/>
</dbReference>
<evidence type="ECO:0000313" key="2">
    <source>
        <dbReference type="EMBL" id="PWK78972.1"/>
    </source>
</evidence>
<keyword evidence="2" id="KW-0121">Carboxypeptidase</keyword>
<dbReference type="Proteomes" id="UP000245678">
    <property type="component" value="Unassembled WGS sequence"/>
</dbReference>
<reference evidence="2 3" key="1">
    <citation type="submission" date="2018-05" db="EMBL/GenBank/DDBJ databases">
        <title>Genomic Encyclopedia of Archaeal and Bacterial Type Strains, Phase II (KMG-II): from individual species to whole genera.</title>
        <authorList>
            <person name="Goeker M."/>
        </authorList>
    </citation>
    <scope>NUCLEOTIDE SEQUENCE [LARGE SCALE GENOMIC DNA]</scope>
    <source>
        <strain evidence="2 3">DSM 19975</strain>
    </source>
</reference>
<comment type="caution">
    <text evidence="2">The sequence shown here is derived from an EMBL/GenBank/DDBJ whole genome shotgun (WGS) entry which is preliminary data.</text>
</comment>
<dbReference type="Pfam" id="PF13539">
    <property type="entry name" value="Peptidase_M15_4"/>
    <property type="match status" value="1"/>
</dbReference>
<dbReference type="InterPro" id="IPR009045">
    <property type="entry name" value="Zn_M74/Hedgehog-like"/>
</dbReference>
<dbReference type="RefSeq" id="WP_146203075.1">
    <property type="nucleotide sequence ID" value="NZ_QGHA01000002.1"/>
</dbReference>
<evidence type="ECO:0000259" key="1">
    <source>
        <dbReference type="Pfam" id="PF13539"/>
    </source>
</evidence>
<dbReference type="Gene3D" id="3.30.1380.10">
    <property type="match status" value="1"/>
</dbReference>
<dbReference type="GO" id="GO:0004180">
    <property type="term" value="F:carboxypeptidase activity"/>
    <property type="evidence" value="ECO:0007669"/>
    <property type="project" value="UniProtKB-KW"/>
</dbReference>
<keyword evidence="2" id="KW-0378">Hydrolase</keyword>
<dbReference type="AlphaFoldDB" id="A0A316HVJ6"/>
<dbReference type="CDD" id="cd14845">
    <property type="entry name" value="L-Ala-D-Glu_peptidase_like"/>
    <property type="match status" value="1"/>
</dbReference>
<evidence type="ECO:0000313" key="3">
    <source>
        <dbReference type="Proteomes" id="UP000245678"/>
    </source>
</evidence>
<accession>A0A316HVJ6</accession>
<keyword evidence="3" id="KW-1185">Reference proteome</keyword>
<sequence>MSLLDSLLPAFKDKVVQLLANCAALGYEMRPNEGLRSPVKQGLYWRQSRTKAQIDEKIEYLQAHGAPFLADCIIKAGPHDGPEITKSIPGMSWHQWGEAIDCVWIVNGHEEWSTSKVVNGHNGYVVYANEAKKLGLTAGGLWTSFKDWPHVQFHSAPSPAGNYSLQQINDIMKQRFSLT</sequence>
<proteinExistence type="predicted"/>
<gene>
    <name evidence="2" type="ORF">LX99_01426</name>
</gene>
<name>A0A316HVJ6_9SPHI</name>
<feature type="domain" description="Peptidase M15C" evidence="1">
    <location>
        <begin position="91"/>
        <end position="152"/>
    </location>
</feature>
<protein>
    <submittedName>
        <fullName evidence="2">D-alanyl-D-alanine carboxypeptidase-like protein</fullName>
    </submittedName>
</protein>
<organism evidence="2 3">
    <name type="scientific">Mucilaginibacter oryzae</name>
    <dbReference type="NCBI Taxonomy" id="468058"/>
    <lineage>
        <taxon>Bacteria</taxon>
        <taxon>Pseudomonadati</taxon>
        <taxon>Bacteroidota</taxon>
        <taxon>Sphingobacteriia</taxon>
        <taxon>Sphingobacteriales</taxon>
        <taxon>Sphingobacteriaceae</taxon>
        <taxon>Mucilaginibacter</taxon>
    </lineage>
</organism>
<dbReference type="EMBL" id="QGHA01000002">
    <property type="protein sequence ID" value="PWK78972.1"/>
    <property type="molecule type" value="Genomic_DNA"/>
</dbReference>
<dbReference type="SUPFAM" id="SSF55166">
    <property type="entry name" value="Hedgehog/DD-peptidase"/>
    <property type="match status" value="1"/>
</dbReference>